<dbReference type="SUPFAM" id="SSF103473">
    <property type="entry name" value="MFS general substrate transporter"/>
    <property type="match status" value="1"/>
</dbReference>
<feature type="transmembrane region" description="Helical" evidence="5">
    <location>
        <begin position="240"/>
        <end position="261"/>
    </location>
</feature>
<feature type="transmembrane region" description="Helical" evidence="5">
    <location>
        <begin position="344"/>
        <end position="364"/>
    </location>
</feature>
<dbReference type="GO" id="GO:0022857">
    <property type="term" value="F:transmembrane transporter activity"/>
    <property type="evidence" value="ECO:0007669"/>
    <property type="project" value="InterPro"/>
</dbReference>
<protein>
    <submittedName>
        <fullName evidence="7">Major facilitator superfamily domain-containing protein</fullName>
    </submittedName>
</protein>
<feature type="transmembrane region" description="Helical" evidence="5">
    <location>
        <begin position="86"/>
        <end position="104"/>
    </location>
</feature>
<dbReference type="PRINTS" id="PR01036">
    <property type="entry name" value="TCRTETB"/>
</dbReference>
<evidence type="ECO:0000256" key="2">
    <source>
        <dbReference type="ARBA" id="ARBA00022692"/>
    </source>
</evidence>
<feature type="transmembrane region" description="Helical" evidence="5">
    <location>
        <begin position="116"/>
        <end position="133"/>
    </location>
</feature>
<feature type="transmembrane region" description="Helical" evidence="5">
    <location>
        <begin position="515"/>
        <end position="533"/>
    </location>
</feature>
<proteinExistence type="predicted"/>
<keyword evidence="4 5" id="KW-0472">Membrane</keyword>
<reference evidence="7" key="2">
    <citation type="journal article" date="2023" name="IMA Fungus">
        <title>Comparative genomic study of the Penicillium genus elucidates a diverse pangenome and 15 lateral gene transfer events.</title>
        <authorList>
            <person name="Petersen C."/>
            <person name="Sorensen T."/>
            <person name="Nielsen M.R."/>
            <person name="Sondergaard T.E."/>
            <person name="Sorensen J.L."/>
            <person name="Fitzpatrick D.A."/>
            <person name="Frisvad J.C."/>
            <person name="Nielsen K.L."/>
        </authorList>
    </citation>
    <scope>NUCLEOTIDE SEQUENCE</scope>
    <source>
        <strain evidence="7">IBT 15544</strain>
    </source>
</reference>
<feature type="transmembrane region" description="Helical" evidence="5">
    <location>
        <begin position="403"/>
        <end position="426"/>
    </location>
</feature>
<gene>
    <name evidence="7" type="ORF">N7498_007675</name>
</gene>
<dbReference type="Gene3D" id="1.20.1720.10">
    <property type="entry name" value="Multidrug resistance protein D"/>
    <property type="match status" value="1"/>
</dbReference>
<evidence type="ECO:0000313" key="8">
    <source>
        <dbReference type="Proteomes" id="UP001150904"/>
    </source>
</evidence>
<dbReference type="Gene3D" id="1.20.1250.20">
    <property type="entry name" value="MFS general substrate transporter like domains"/>
    <property type="match status" value="1"/>
</dbReference>
<dbReference type="FunFam" id="1.20.1250.20:FF:000786">
    <property type="entry name" value="MFS multidrug transporter, putative"/>
    <property type="match status" value="1"/>
</dbReference>
<dbReference type="PANTHER" id="PTHR23501">
    <property type="entry name" value="MAJOR FACILITATOR SUPERFAMILY"/>
    <property type="match status" value="1"/>
</dbReference>
<evidence type="ECO:0000256" key="4">
    <source>
        <dbReference type="ARBA" id="ARBA00023136"/>
    </source>
</evidence>
<evidence type="ECO:0000259" key="6">
    <source>
        <dbReference type="PROSITE" id="PS50850"/>
    </source>
</evidence>
<dbReference type="GeneID" id="83182038"/>
<name>A0A9W9JKG4_9EURO</name>
<dbReference type="Pfam" id="PF07690">
    <property type="entry name" value="MFS_1"/>
    <property type="match status" value="1"/>
</dbReference>
<evidence type="ECO:0000313" key="7">
    <source>
        <dbReference type="EMBL" id="KAJ5198558.1"/>
    </source>
</evidence>
<dbReference type="InterPro" id="IPR020846">
    <property type="entry name" value="MFS_dom"/>
</dbReference>
<keyword evidence="3 5" id="KW-1133">Transmembrane helix</keyword>
<feature type="transmembrane region" description="Helical" evidence="5">
    <location>
        <begin position="376"/>
        <end position="397"/>
    </location>
</feature>
<sequence>MANETSRDTGSVVPENAMDASNQMSSASSSTVSAQDPDENFTLSKRGTLIFVILAVLTLMAALDGTSISVALPIISKELNGTAIEAFWSGTSFLLSSTVFQPSFASFSNIFGRRPVILVAIALFLAGAIISGVSNDFTHLLVGRSIQGVGGGGIIALTEVVVTDIVPLRHRGQYFGVFSGMWAIGSVSGPILGGAFSQNVTWRWIFYINFPFIGVGVVMVLVFMRLNMIPSSLKEKLRKVDYIGTIIFVASMTSFLIPLTWGGVSYPWSSWHTLVPLIIGFVGLCFFGYYEHRYAVDPVIPPSIFKNRTATVSFIGSTLQGLVLWCTLYYLPLYYEAVKGYSPILSGVALFPETFTVAPSAMAVGIISSKTGSYRWAIWLGWAFSTIGCGIMCLIKVNTSVPGWVFLNLVAGLGLGFLFPSLGFAIQASSTNENLATAVAMFSFFRALGQALGVAVGGAIFQNRMYQNLLKYPEFTSLASEYSSDSAALVQIIKAMPDNVHKLHLREAYTDSLTTVWAVCCGVSAVGLLLSFFTKAYDLNQALVATQGLQREKDAPMEEELSQ</sequence>
<dbReference type="FunFam" id="1.20.1720.10:FF:000018">
    <property type="entry name" value="Putative MFS multidrug transporter"/>
    <property type="match status" value="1"/>
</dbReference>
<dbReference type="PROSITE" id="PS50850">
    <property type="entry name" value="MFS"/>
    <property type="match status" value="1"/>
</dbReference>
<dbReference type="InterPro" id="IPR036259">
    <property type="entry name" value="MFS_trans_sf"/>
</dbReference>
<keyword evidence="8" id="KW-1185">Reference proteome</keyword>
<feature type="transmembrane region" description="Helical" evidence="5">
    <location>
        <begin position="204"/>
        <end position="228"/>
    </location>
</feature>
<dbReference type="OrthoDB" id="2351791at2759"/>
<dbReference type="AlphaFoldDB" id="A0A9W9JKG4"/>
<dbReference type="Proteomes" id="UP001150904">
    <property type="component" value="Unassembled WGS sequence"/>
</dbReference>
<dbReference type="PANTHER" id="PTHR23501:SF59">
    <property type="entry name" value="MAJOR FACILITATOR SUPERFAMILY (MFS) PROFILE DOMAIN-CONTAINING PROTEIN-RELATED"/>
    <property type="match status" value="1"/>
</dbReference>
<dbReference type="GO" id="GO:0005886">
    <property type="term" value="C:plasma membrane"/>
    <property type="evidence" value="ECO:0007669"/>
    <property type="project" value="TreeGrafter"/>
</dbReference>
<evidence type="ECO:0000256" key="3">
    <source>
        <dbReference type="ARBA" id="ARBA00022989"/>
    </source>
</evidence>
<evidence type="ECO:0000256" key="1">
    <source>
        <dbReference type="ARBA" id="ARBA00004141"/>
    </source>
</evidence>
<comment type="subcellular location">
    <subcellularLocation>
        <location evidence="1">Membrane</location>
        <topology evidence="1">Multi-pass membrane protein</topology>
    </subcellularLocation>
</comment>
<feature type="transmembrane region" description="Helical" evidence="5">
    <location>
        <begin position="145"/>
        <end position="162"/>
    </location>
</feature>
<feature type="transmembrane region" description="Helical" evidence="5">
    <location>
        <begin position="438"/>
        <end position="461"/>
    </location>
</feature>
<feature type="transmembrane region" description="Helical" evidence="5">
    <location>
        <begin position="311"/>
        <end position="332"/>
    </location>
</feature>
<feature type="transmembrane region" description="Helical" evidence="5">
    <location>
        <begin position="174"/>
        <end position="192"/>
    </location>
</feature>
<dbReference type="RefSeq" id="XP_058306986.1">
    <property type="nucleotide sequence ID" value="XM_058454737.1"/>
</dbReference>
<accession>A0A9W9JKG4</accession>
<evidence type="ECO:0000256" key="5">
    <source>
        <dbReference type="SAM" id="Phobius"/>
    </source>
</evidence>
<feature type="transmembrane region" description="Helical" evidence="5">
    <location>
        <begin position="273"/>
        <end position="290"/>
    </location>
</feature>
<keyword evidence="2 5" id="KW-0812">Transmembrane</keyword>
<reference evidence="7" key="1">
    <citation type="submission" date="2022-12" db="EMBL/GenBank/DDBJ databases">
        <authorList>
            <person name="Petersen C."/>
        </authorList>
    </citation>
    <scope>NUCLEOTIDE SEQUENCE</scope>
    <source>
        <strain evidence="7">IBT 15544</strain>
    </source>
</reference>
<dbReference type="InterPro" id="IPR011701">
    <property type="entry name" value="MFS"/>
</dbReference>
<dbReference type="EMBL" id="JAPQKR010000014">
    <property type="protein sequence ID" value="KAJ5198558.1"/>
    <property type="molecule type" value="Genomic_DNA"/>
</dbReference>
<organism evidence="7 8">
    <name type="scientific">Penicillium cinerascens</name>
    <dbReference type="NCBI Taxonomy" id="70096"/>
    <lineage>
        <taxon>Eukaryota</taxon>
        <taxon>Fungi</taxon>
        <taxon>Dikarya</taxon>
        <taxon>Ascomycota</taxon>
        <taxon>Pezizomycotina</taxon>
        <taxon>Eurotiomycetes</taxon>
        <taxon>Eurotiomycetidae</taxon>
        <taxon>Eurotiales</taxon>
        <taxon>Aspergillaceae</taxon>
        <taxon>Penicillium</taxon>
    </lineage>
</organism>
<feature type="domain" description="Major facilitator superfamily (MFS) profile" evidence="6">
    <location>
        <begin position="50"/>
        <end position="539"/>
    </location>
</feature>
<comment type="caution">
    <text evidence="7">The sequence shown here is derived from an EMBL/GenBank/DDBJ whole genome shotgun (WGS) entry which is preliminary data.</text>
</comment>
<feature type="transmembrane region" description="Helical" evidence="5">
    <location>
        <begin position="49"/>
        <end position="74"/>
    </location>
</feature>